<evidence type="ECO:0000313" key="2">
    <source>
        <dbReference type="Proteomes" id="UP000245125"/>
    </source>
</evidence>
<name>A0A2U3QID0_9BACT</name>
<proteinExistence type="predicted"/>
<dbReference type="EMBL" id="OUUY01000090">
    <property type="protein sequence ID" value="SPQ01110.1"/>
    <property type="molecule type" value="Genomic_DNA"/>
</dbReference>
<dbReference type="InterPro" id="IPR011055">
    <property type="entry name" value="Dup_hybrid_motif"/>
</dbReference>
<dbReference type="Proteomes" id="UP000245125">
    <property type="component" value="Unassembled WGS sequence"/>
</dbReference>
<organism evidence="1 2">
    <name type="scientific">Candidatus Sulfobium mesophilum</name>
    <dbReference type="NCBI Taxonomy" id="2016548"/>
    <lineage>
        <taxon>Bacteria</taxon>
        <taxon>Pseudomonadati</taxon>
        <taxon>Nitrospirota</taxon>
        <taxon>Nitrospiria</taxon>
        <taxon>Nitrospirales</taxon>
        <taxon>Nitrospiraceae</taxon>
        <taxon>Candidatus Sulfobium</taxon>
    </lineage>
</organism>
<dbReference type="OrthoDB" id="266427at2"/>
<keyword evidence="2" id="KW-1185">Reference proteome</keyword>
<dbReference type="Gene3D" id="2.70.70.10">
    <property type="entry name" value="Glucose Permease (Domain IIA)"/>
    <property type="match status" value="1"/>
</dbReference>
<gene>
    <name evidence="1" type="ORF">NBG4_430005</name>
</gene>
<evidence type="ECO:0000313" key="1">
    <source>
        <dbReference type="EMBL" id="SPQ01110.1"/>
    </source>
</evidence>
<reference evidence="2" key="1">
    <citation type="submission" date="2018-03" db="EMBL/GenBank/DDBJ databases">
        <authorList>
            <person name="Zecchin S."/>
        </authorList>
    </citation>
    <scope>NUCLEOTIDE SEQUENCE [LARGE SCALE GENOMIC DNA]</scope>
</reference>
<accession>A0A2U3QID0</accession>
<sequence length="182" mass="20477">MLTLKKSSFTENMVHLNSLSLRRWVFEPGMEFLSDSKWWGDRGHRGKRHNGLDLLFYETSGGELKTIGEDTKIPIIYPGRIVKSVEDFLGYTLFAAHDIFDGDCRLFTLYGHVLQGPDIAGGKYMDEGTTIAILPRAKSGRVPSHLHISAVLIPNDMPVENLSWKTLDELSTAAFVDPREII</sequence>
<protein>
    <recommendedName>
        <fullName evidence="3">Peptidase M23 domain-containing protein</fullName>
    </recommendedName>
</protein>
<evidence type="ECO:0008006" key="3">
    <source>
        <dbReference type="Google" id="ProtNLM"/>
    </source>
</evidence>
<dbReference type="AlphaFoldDB" id="A0A2U3QID0"/>